<name>A0A8J6BCH2_ELECQ</name>
<dbReference type="Proteomes" id="UP000770717">
    <property type="component" value="Unassembled WGS sequence"/>
</dbReference>
<reference evidence="1" key="1">
    <citation type="thesis" date="2020" institute="ProQuest LLC" country="789 East Eisenhower Parkway, Ann Arbor, MI, USA">
        <title>Comparative Genomics and Chromosome Evolution.</title>
        <authorList>
            <person name="Mudd A.B."/>
        </authorList>
    </citation>
    <scope>NUCLEOTIDE SEQUENCE</scope>
    <source>
        <strain evidence="1">HN-11 Male</strain>
        <tissue evidence="1">Kidney and liver</tissue>
    </source>
</reference>
<dbReference type="AlphaFoldDB" id="A0A8J6BCH2"/>
<sequence>MDAASISTFFSLTRHSSLSQTCQVGFRSGLCAASPVVEHPYPQTNVKQCWICDKARCLVGSMADHSQSITTLSAAGYCLECQGHLRVHGSCHYNQRAKTLPRKTPPDHNGTSAVINCWHNTLW</sequence>
<evidence type="ECO:0000313" key="2">
    <source>
        <dbReference type="Proteomes" id="UP000770717"/>
    </source>
</evidence>
<dbReference type="EMBL" id="WNTK01030316">
    <property type="protein sequence ID" value="KAG9461045.1"/>
    <property type="molecule type" value="Genomic_DNA"/>
</dbReference>
<keyword evidence="2" id="KW-1185">Reference proteome</keyword>
<accession>A0A8J6BCH2</accession>
<evidence type="ECO:0000313" key="1">
    <source>
        <dbReference type="EMBL" id="KAG9461045.1"/>
    </source>
</evidence>
<organism evidence="1 2">
    <name type="scientific">Eleutherodactylus coqui</name>
    <name type="common">Puerto Rican coqui</name>
    <dbReference type="NCBI Taxonomy" id="57060"/>
    <lineage>
        <taxon>Eukaryota</taxon>
        <taxon>Metazoa</taxon>
        <taxon>Chordata</taxon>
        <taxon>Craniata</taxon>
        <taxon>Vertebrata</taxon>
        <taxon>Euteleostomi</taxon>
        <taxon>Amphibia</taxon>
        <taxon>Batrachia</taxon>
        <taxon>Anura</taxon>
        <taxon>Neobatrachia</taxon>
        <taxon>Hyloidea</taxon>
        <taxon>Eleutherodactylidae</taxon>
        <taxon>Eleutherodactylinae</taxon>
        <taxon>Eleutherodactylus</taxon>
        <taxon>Eleutherodactylus</taxon>
    </lineage>
</organism>
<gene>
    <name evidence="1" type="ORF">GDO78_018342</name>
</gene>
<protein>
    <submittedName>
        <fullName evidence="1">Uncharacterized protein</fullName>
    </submittedName>
</protein>
<dbReference type="OrthoDB" id="10575561at2759"/>
<comment type="caution">
    <text evidence="1">The sequence shown here is derived from an EMBL/GenBank/DDBJ whole genome shotgun (WGS) entry which is preliminary data.</text>
</comment>
<proteinExistence type="predicted"/>